<dbReference type="STRING" id="1349421.OI18_09790"/>
<dbReference type="EMBL" id="JSVC01000010">
    <property type="protein sequence ID" value="KIC94760.1"/>
    <property type="molecule type" value="Genomic_DNA"/>
</dbReference>
<evidence type="ECO:0000313" key="5">
    <source>
        <dbReference type="EMBL" id="KIC94760.1"/>
    </source>
</evidence>
<dbReference type="Gene3D" id="3.30.70.1560">
    <property type="entry name" value="Alpha-L RNA-binding motif"/>
    <property type="match status" value="1"/>
</dbReference>
<dbReference type="InterPro" id="IPR050343">
    <property type="entry name" value="RsuA_PseudoU_synthase"/>
</dbReference>
<name>A0A0C1IKP9_9BACT</name>
<keyword evidence="6" id="KW-1185">Reference proteome</keyword>
<dbReference type="PROSITE" id="PS01149">
    <property type="entry name" value="PSI_RSU"/>
    <property type="match status" value="1"/>
</dbReference>
<dbReference type="EC" id="5.4.99.-" evidence="3"/>
<accession>A0A0C1IKP9</accession>
<dbReference type="InterPro" id="IPR020103">
    <property type="entry name" value="PsdUridine_synth_cat_dom_sf"/>
</dbReference>
<evidence type="ECO:0000256" key="2">
    <source>
        <dbReference type="ARBA" id="ARBA00023235"/>
    </source>
</evidence>
<dbReference type="InterPro" id="IPR042092">
    <property type="entry name" value="PsdUridine_s_RsuA/RluB/E/F_cat"/>
</dbReference>
<proteinExistence type="inferred from homology"/>
<comment type="caution">
    <text evidence="5">The sequence shown here is derived from an EMBL/GenBank/DDBJ whole genome shotgun (WGS) entry which is preliminary data.</text>
</comment>
<dbReference type="GO" id="GO:0003723">
    <property type="term" value="F:RNA binding"/>
    <property type="evidence" value="ECO:0007669"/>
    <property type="project" value="InterPro"/>
</dbReference>
<comment type="similarity">
    <text evidence="1 3">Belongs to the pseudouridine synthase RsuA family.</text>
</comment>
<reference evidence="5 6" key="1">
    <citation type="submission" date="2014-11" db="EMBL/GenBank/DDBJ databases">
        <title>Genome sequence of Flavihumibacter solisilvae 3-3.</title>
        <authorList>
            <person name="Zhou G."/>
            <person name="Li M."/>
            <person name="Wang G."/>
        </authorList>
    </citation>
    <scope>NUCLEOTIDE SEQUENCE [LARGE SCALE GENOMIC DNA]</scope>
    <source>
        <strain evidence="5 6">3-3</strain>
    </source>
</reference>
<dbReference type="InterPro" id="IPR000748">
    <property type="entry name" value="PsdUridine_synth_RsuA/RluB/E/F"/>
</dbReference>
<dbReference type="OrthoDB" id="1012272at2"/>
<dbReference type="GO" id="GO:0001522">
    <property type="term" value="P:pseudouridine synthesis"/>
    <property type="evidence" value="ECO:0007669"/>
    <property type="project" value="InterPro"/>
</dbReference>
<sequence length="194" mass="22212">MPMFKYFALYKPYEVLSQFSPEINKRTLKDCIQVPSDVYPVGRLDYDSEGLLILTNDPTINAAILHPSNAHERSYLVQVDGQITNDAVARLEKGVIINVDGKSYKTRPARVQLLEAPPEVPDRYPPIRFRKNIPTSWIKLTLKEGKNRQVRKMTAATGFPTLRLIRMSIGKLDITGWQPGELRQFSKQELLSWL</sequence>
<dbReference type="GO" id="GO:0009982">
    <property type="term" value="F:pseudouridine synthase activity"/>
    <property type="evidence" value="ECO:0007669"/>
    <property type="project" value="InterPro"/>
</dbReference>
<evidence type="ECO:0000256" key="1">
    <source>
        <dbReference type="ARBA" id="ARBA00008348"/>
    </source>
</evidence>
<evidence type="ECO:0000256" key="3">
    <source>
        <dbReference type="RuleBase" id="RU003887"/>
    </source>
</evidence>
<feature type="domain" description="Pseudouridine synthase RsuA/RluA-like" evidence="4">
    <location>
        <begin position="6"/>
        <end position="156"/>
    </location>
</feature>
<protein>
    <recommendedName>
        <fullName evidence="3">Pseudouridine synthase</fullName>
        <ecNumber evidence="3">5.4.99.-</ecNumber>
    </recommendedName>
</protein>
<gene>
    <name evidence="5" type="ORF">OI18_09790</name>
</gene>
<dbReference type="Gene3D" id="3.30.70.580">
    <property type="entry name" value="Pseudouridine synthase I, catalytic domain, N-terminal subdomain"/>
    <property type="match status" value="1"/>
</dbReference>
<dbReference type="InterPro" id="IPR006145">
    <property type="entry name" value="PsdUridine_synth_RsuA/RluA"/>
</dbReference>
<dbReference type="InterPro" id="IPR020094">
    <property type="entry name" value="TruA/RsuA/RluB/E/F_N"/>
</dbReference>
<dbReference type="NCBIfam" id="TIGR00093">
    <property type="entry name" value="pseudouridine synthase"/>
    <property type="match status" value="1"/>
</dbReference>
<organism evidence="5 6">
    <name type="scientific">Flavihumibacter solisilvae</name>
    <dbReference type="NCBI Taxonomy" id="1349421"/>
    <lineage>
        <taxon>Bacteria</taxon>
        <taxon>Pseudomonadati</taxon>
        <taxon>Bacteroidota</taxon>
        <taxon>Chitinophagia</taxon>
        <taxon>Chitinophagales</taxon>
        <taxon>Chitinophagaceae</taxon>
        <taxon>Flavihumibacter</taxon>
    </lineage>
</organism>
<dbReference type="Proteomes" id="UP000031408">
    <property type="component" value="Unassembled WGS sequence"/>
</dbReference>
<dbReference type="SUPFAM" id="SSF55120">
    <property type="entry name" value="Pseudouridine synthase"/>
    <property type="match status" value="1"/>
</dbReference>
<dbReference type="AlphaFoldDB" id="A0A0C1IKP9"/>
<dbReference type="PANTHER" id="PTHR47683">
    <property type="entry name" value="PSEUDOURIDINE SYNTHASE FAMILY PROTEIN-RELATED"/>
    <property type="match status" value="1"/>
</dbReference>
<dbReference type="GO" id="GO:0140098">
    <property type="term" value="F:catalytic activity, acting on RNA"/>
    <property type="evidence" value="ECO:0007669"/>
    <property type="project" value="UniProtKB-ARBA"/>
</dbReference>
<dbReference type="Pfam" id="PF00849">
    <property type="entry name" value="PseudoU_synth_2"/>
    <property type="match status" value="1"/>
</dbReference>
<dbReference type="GO" id="GO:0006364">
    <property type="term" value="P:rRNA processing"/>
    <property type="evidence" value="ECO:0007669"/>
    <property type="project" value="UniProtKB-ARBA"/>
</dbReference>
<dbReference type="InterPro" id="IPR018496">
    <property type="entry name" value="PsdUridine_synth_RsuA/RluB_CS"/>
</dbReference>
<dbReference type="PANTHER" id="PTHR47683:SF2">
    <property type="entry name" value="RNA-BINDING S4 DOMAIN-CONTAINING PROTEIN"/>
    <property type="match status" value="1"/>
</dbReference>
<evidence type="ECO:0000313" key="6">
    <source>
        <dbReference type="Proteomes" id="UP000031408"/>
    </source>
</evidence>
<keyword evidence="2 3" id="KW-0413">Isomerase</keyword>
<evidence type="ECO:0000259" key="4">
    <source>
        <dbReference type="Pfam" id="PF00849"/>
    </source>
</evidence>